<dbReference type="RefSeq" id="WP_073596965.1">
    <property type="nucleotide sequence ID" value="NZ_MRCE01000051.1"/>
</dbReference>
<dbReference type="Proteomes" id="UP000185860">
    <property type="component" value="Unassembled WGS sequence"/>
</dbReference>
<evidence type="ECO:0000313" key="3">
    <source>
        <dbReference type="Proteomes" id="UP000185860"/>
    </source>
</evidence>
<name>A0A1U7I553_9CYAN</name>
<gene>
    <name evidence="2" type="ORF">NIES2119_29005</name>
</gene>
<comment type="caution">
    <text evidence="2">The sequence shown here is derived from an EMBL/GenBank/DDBJ whole genome shotgun (WGS) entry which is preliminary data.</text>
</comment>
<organism evidence="2 3">
    <name type="scientific">[Phormidium ambiguum] IAM M-71</name>
    <dbReference type="NCBI Taxonomy" id="454136"/>
    <lineage>
        <taxon>Bacteria</taxon>
        <taxon>Bacillati</taxon>
        <taxon>Cyanobacteriota</taxon>
        <taxon>Cyanophyceae</taxon>
        <taxon>Oscillatoriophycideae</taxon>
        <taxon>Aerosakkonematales</taxon>
        <taxon>Aerosakkonemataceae</taxon>
        <taxon>Floridanema</taxon>
    </lineage>
</organism>
<reference evidence="2 3" key="1">
    <citation type="submission" date="2016-11" db="EMBL/GenBank/DDBJ databases">
        <title>Draft Genome Sequences of Nine Cyanobacterial Strains from Diverse Habitats.</title>
        <authorList>
            <person name="Zhu T."/>
            <person name="Hou S."/>
            <person name="Lu X."/>
            <person name="Hess W.R."/>
        </authorList>
    </citation>
    <scope>NUCLEOTIDE SEQUENCE [LARGE SCALE GENOMIC DNA]</scope>
    <source>
        <strain evidence="2 3">IAM M-71</strain>
    </source>
</reference>
<proteinExistence type="predicted"/>
<feature type="compositionally biased region" description="Acidic residues" evidence="1">
    <location>
        <begin position="107"/>
        <end position="118"/>
    </location>
</feature>
<feature type="region of interest" description="Disordered" evidence="1">
    <location>
        <begin position="99"/>
        <end position="118"/>
    </location>
</feature>
<evidence type="ECO:0000313" key="2">
    <source>
        <dbReference type="EMBL" id="OKH31376.1"/>
    </source>
</evidence>
<dbReference type="STRING" id="454136.NIES2119_29005"/>
<sequence>MAKVKVQSPMQKQFADSYEEQRKEMFLHVARELTGRAKQRQLPKGKALDWEKFNEYFNNFYADHTADEMLDELLNNCYWLASEQAIIELHFRYVQDAVKASKRNSKDEDDDDNDDFIK</sequence>
<dbReference type="OrthoDB" id="582252at2"/>
<protein>
    <recommendedName>
        <fullName evidence="4">ELM2 domain-containing protein</fullName>
    </recommendedName>
</protein>
<dbReference type="AlphaFoldDB" id="A0A1U7I553"/>
<evidence type="ECO:0008006" key="4">
    <source>
        <dbReference type="Google" id="ProtNLM"/>
    </source>
</evidence>
<dbReference type="EMBL" id="MRCE01000051">
    <property type="protein sequence ID" value="OKH31376.1"/>
    <property type="molecule type" value="Genomic_DNA"/>
</dbReference>
<accession>A0A1U7I553</accession>
<evidence type="ECO:0000256" key="1">
    <source>
        <dbReference type="SAM" id="MobiDB-lite"/>
    </source>
</evidence>